<accession>Q67W47</accession>
<protein>
    <submittedName>
        <fullName evidence="2">Uncharacterized protein</fullName>
    </submittedName>
</protein>
<organism evidence="2 3">
    <name type="scientific">Oryza sativa subsp. japonica</name>
    <name type="common">Rice</name>
    <dbReference type="NCBI Taxonomy" id="39947"/>
    <lineage>
        <taxon>Eukaryota</taxon>
        <taxon>Viridiplantae</taxon>
        <taxon>Streptophyta</taxon>
        <taxon>Embryophyta</taxon>
        <taxon>Tracheophyta</taxon>
        <taxon>Spermatophyta</taxon>
        <taxon>Magnoliopsida</taxon>
        <taxon>Liliopsida</taxon>
        <taxon>Poales</taxon>
        <taxon>Poaceae</taxon>
        <taxon>BOP clade</taxon>
        <taxon>Oryzoideae</taxon>
        <taxon>Oryzeae</taxon>
        <taxon>Oryzinae</taxon>
        <taxon>Oryza</taxon>
        <taxon>Oryza sativa</taxon>
    </lineage>
</organism>
<dbReference type="InterPro" id="IPR038796">
    <property type="entry name" value="At1g76070-like"/>
</dbReference>
<reference evidence="3" key="2">
    <citation type="journal article" date="2008" name="Nucleic Acids Res.">
        <title>The rice annotation project database (RAP-DB): 2008 update.</title>
        <authorList>
            <consortium name="The rice annotation project (RAP)"/>
        </authorList>
    </citation>
    <scope>GENOME REANNOTATION</scope>
    <source>
        <strain evidence="3">cv. Nipponbare</strain>
    </source>
</reference>
<evidence type="ECO:0000313" key="2">
    <source>
        <dbReference type="EMBL" id="BAD37622.1"/>
    </source>
</evidence>
<evidence type="ECO:0000313" key="3">
    <source>
        <dbReference type="Proteomes" id="UP000000763"/>
    </source>
</evidence>
<gene>
    <name evidence="2" type="primary">OJ1568_D07.4</name>
</gene>
<reference evidence="3" key="1">
    <citation type="journal article" date="2005" name="Nature">
        <title>The map-based sequence of the rice genome.</title>
        <authorList>
            <consortium name="International rice genome sequencing project (IRGSP)"/>
            <person name="Matsumoto T."/>
            <person name="Wu J."/>
            <person name="Kanamori H."/>
            <person name="Katayose Y."/>
            <person name="Fujisawa M."/>
            <person name="Namiki N."/>
            <person name="Mizuno H."/>
            <person name="Yamamoto K."/>
            <person name="Antonio B.A."/>
            <person name="Baba T."/>
            <person name="Sakata K."/>
            <person name="Nagamura Y."/>
            <person name="Aoki H."/>
            <person name="Arikawa K."/>
            <person name="Arita K."/>
            <person name="Bito T."/>
            <person name="Chiden Y."/>
            <person name="Fujitsuka N."/>
            <person name="Fukunaka R."/>
            <person name="Hamada M."/>
            <person name="Harada C."/>
            <person name="Hayashi A."/>
            <person name="Hijishita S."/>
            <person name="Honda M."/>
            <person name="Hosokawa S."/>
            <person name="Ichikawa Y."/>
            <person name="Idonuma A."/>
            <person name="Iijima M."/>
            <person name="Ikeda M."/>
            <person name="Ikeno M."/>
            <person name="Ito K."/>
            <person name="Ito S."/>
            <person name="Ito T."/>
            <person name="Ito Y."/>
            <person name="Ito Y."/>
            <person name="Iwabuchi A."/>
            <person name="Kamiya K."/>
            <person name="Karasawa W."/>
            <person name="Kurita K."/>
            <person name="Katagiri S."/>
            <person name="Kikuta A."/>
            <person name="Kobayashi H."/>
            <person name="Kobayashi N."/>
            <person name="Machita K."/>
            <person name="Maehara T."/>
            <person name="Masukawa M."/>
            <person name="Mizubayashi T."/>
            <person name="Mukai Y."/>
            <person name="Nagasaki H."/>
            <person name="Nagata Y."/>
            <person name="Naito S."/>
            <person name="Nakashima M."/>
            <person name="Nakama Y."/>
            <person name="Nakamichi Y."/>
            <person name="Nakamura M."/>
            <person name="Meguro A."/>
            <person name="Negishi M."/>
            <person name="Ohta I."/>
            <person name="Ohta T."/>
            <person name="Okamoto M."/>
            <person name="Ono N."/>
            <person name="Saji S."/>
            <person name="Sakaguchi M."/>
            <person name="Sakai K."/>
            <person name="Shibata M."/>
            <person name="Shimokawa T."/>
            <person name="Song J."/>
            <person name="Takazaki Y."/>
            <person name="Terasawa K."/>
            <person name="Tsugane M."/>
            <person name="Tsuji K."/>
            <person name="Ueda S."/>
            <person name="Waki K."/>
            <person name="Yamagata H."/>
            <person name="Yamamoto M."/>
            <person name="Yamamoto S."/>
            <person name="Yamane H."/>
            <person name="Yoshiki S."/>
            <person name="Yoshihara R."/>
            <person name="Yukawa K."/>
            <person name="Zhong H."/>
            <person name="Yano M."/>
            <person name="Yuan Q."/>
            <person name="Ouyang S."/>
            <person name="Liu J."/>
            <person name="Jones K.M."/>
            <person name="Gansberger K."/>
            <person name="Moffat K."/>
            <person name="Hill J."/>
            <person name="Bera J."/>
            <person name="Fadrosh D."/>
            <person name="Jin S."/>
            <person name="Johri S."/>
            <person name="Kim M."/>
            <person name="Overton L."/>
            <person name="Reardon M."/>
            <person name="Tsitrin T."/>
            <person name="Vuong H."/>
            <person name="Weaver B."/>
            <person name="Ciecko A."/>
            <person name="Tallon L."/>
            <person name="Jackson J."/>
            <person name="Pai G."/>
            <person name="Aken S.V."/>
            <person name="Utterback T."/>
            <person name="Reidmuller S."/>
            <person name="Feldblyum T."/>
            <person name="Hsiao J."/>
            <person name="Zismann V."/>
            <person name="Iobst S."/>
            <person name="de Vazeille A.R."/>
            <person name="Buell C.R."/>
            <person name="Ying K."/>
            <person name="Li Y."/>
            <person name="Lu T."/>
            <person name="Huang Y."/>
            <person name="Zhao Q."/>
            <person name="Feng Q."/>
            <person name="Zhang L."/>
            <person name="Zhu J."/>
            <person name="Weng Q."/>
            <person name="Mu J."/>
            <person name="Lu Y."/>
            <person name="Fan D."/>
            <person name="Liu Y."/>
            <person name="Guan J."/>
            <person name="Zhang Y."/>
            <person name="Yu S."/>
            <person name="Liu X."/>
            <person name="Zhang Y."/>
            <person name="Hong G."/>
            <person name="Han B."/>
            <person name="Choisne N."/>
            <person name="Demange N."/>
            <person name="Orjeda G."/>
            <person name="Samain S."/>
            <person name="Cattolico L."/>
            <person name="Pelletier E."/>
            <person name="Couloux A."/>
            <person name="Segurens B."/>
            <person name="Wincker P."/>
            <person name="D'Hont A."/>
            <person name="Scarpelli C."/>
            <person name="Weissenbach J."/>
            <person name="Salanoubat M."/>
            <person name="Quetier F."/>
            <person name="Yu Y."/>
            <person name="Kim H.R."/>
            <person name="Rambo T."/>
            <person name="Currie J."/>
            <person name="Collura K."/>
            <person name="Luo M."/>
            <person name="Yang T."/>
            <person name="Ammiraju J.S.S."/>
            <person name="Engler F."/>
            <person name="Soderlund C."/>
            <person name="Wing R.A."/>
            <person name="Palmer L.E."/>
            <person name="de la Bastide M."/>
            <person name="Spiegel L."/>
            <person name="Nascimento L."/>
            <person name="Zutavern T."/>
            <person name="O'Shaughnessy A."/>
            <person name="Dike S."/>
            <person name="Dedhia N."/>
            <person name="Preston R."/>
            <person name="Balija V."/>
            <person name="McCombie W.R."/>
            <person name="Chow T."/>
            <person name="Chen H."/>
            <person name="Chung M."/>
            <person name="Chen C."/>
            <person name="Shaw J."/>
            <person name="Wu H."/>
            <person name="Hsiao K."/>
            <person name="Chao Y."/>
            <person name="Chu M."/>
            <person name="Cheng C."/>
            <person name="Hour A."/>
            <person name="Lee P."/>
            <person name="Lin S."/>
            <person name="Lin Y."/>
            <person name="Liou J."/>
            <person name="Liu S."/>
            <person name="Hsing Y."/>
            <person name="Raghuvanshi S."/>
            <person name="Mohanty A."/>
            <person name="Bharti A.K."/>
            <person name="Gaur A."/>
            <person name="Gupta V."/>
            <person name="Kumar D."/>
            <person name="Ravi V."/>
            <person name="Vij S."/>
            <person name="Kapur A."/>
            <person name="Khurana P."/>
            <person name="Khurana P."/>
            <person name="Khurana J.P."/>
            <person name="Tyagi A.K."/>
            <person name="Gaikwad K."/>
            <person name="Singh A."/>
            <person name="Dalal V."/>
            <person name="Srivastava S."/>
            <person name="Dixit A."/>
            <person name="Pal A.K."/>
            <person name="Ghazi I.A."/>
            <person name="Yadav M."/>
            <person name="Pandit A."/>
            <person name="Bhargava A."/>
            <person name="Sureshbabu K."/>
            <person name="Batra K."/>
            <person name="Sharma T.R."/>
            <person name="Mohapatra T."/>
            <person name="Singh N.K."/>
            <person name="Messing J."/>
            <person name="Nelson A.B."/>
            <person name="Fuks G."/>
            <person name="Kavchok S."/>
            <person name="Keizer G."/>
            <person name="Linton E."/>
            <person name="Llaca V."/>
            <person name="Song R."/>
            <person name="Tanyolac B."/>
            <person name="Young S."/>
            <person name="Ho-Il K."/>
            <person name="Hahn J.H."/>
            <person name="Sangsakoo G."/>
            <person name="Vanavichit A."/>
            <person name="de Mattos Luiz.A.T."/>
            <person name="Zimmer P.D."/>
            <person name="Malone G."/>
            <person name="Dellagostin O."/>
            <person name="de Oliveira A.C."/>
            <person name="Bevan M."/>
            <person name="Bancroft I."/>
            <person name="Minx P."/>
            <person name="Cordum H."/>
            <person name="Wilson R."/>
            <person name="Cheng Z."/>
            <person name="Jin W."/>
            <person name="Jiang J."/>
            <person name="Leong S.A."/>
            <person name="Iwama H."/>
            <person name="Gojobori T."/>
            <person name="Itoh T."/>
            <person name="Niimura Y."/>
            <person name="Fujii Y."/>
            <person name="Habara T."/>
            <person name="Sakai H."/>
            <person name="Sato Y."/>
            <person name="Wilson G."/>
            <person name="Kumar K."/>
            <person name="McCouch S."/>
            <person name="Juretic N."/>
            <person name="Hoen D."/>
            <person name="Wright S."/>
            <person name="Bruskiewich R."/>
            <person name="Bureau T."/>
            <person name="Miyao A."/>
            <person name="Hirochika H."/>
            <person name="Nishikawa T."/>
            <person name="Kadowaki K."/>
            <person name="Sugiura M."/>
            <person name="Burr B."/>
            <person name="Sasaki T."/>
        </authorList>
    </citation>
    <scope>NUCLEOTIDE SEQUENCE [LARGE SCALE GENOMIC DNA]</scope>
    <source>
        <strain evidence="3">cv. Nipponbare</strain>
    </source>
</reference>
<dbReference type="PANTHER" id="PTHR34779">
    <property type="entry name" value="OS09G0542900 PROTEIN"/>
    <property type="match status" value="1"/>
</dbReference>
<feature type="region of interest" description="Disordered" evidence="1">
    <location>
        <begin position="98"/>
        <end position="126"/>
    </location>
</feature>
<dbReference type="Proteomes" id="UP000000763">
    <property type="component" value="Chromosome 6"/>
</dbReference>
<dbReference type="EMBL" id="AP004012">
    <property type="protein sequence ID" value="BAD37622.1"/>
    <property type="molecule type" value="Genomic_DNA"/>
</dbReference>
<name>Q67W47_ORYSJ</name>
<evidence type="ECO:0000256" key="1">
    <source>
        <dbReference type="SAM" id="MobiDB-lite"/>
    </source>
</evidence>
<sequence>MTDLVRAFSGPIVSIVPPKARGGSHLTPEPPSPKVSCIGQIKKANAKKADALPPQQVEEGVVVAPFLRFPPPPLPSSMSRRRPFPPLPAAAAPSLHGRAPAWIPPPPLPSSASRRRRPLSPLPTATAPSLQGWVPARVCRAGVGFTPPSHPQTPRRFLRAPPSPLHHLPPPPQAHKHERYKELWIGRQCCHRCRHLRPNVTMDTMDTTVAYIMDQQEDNKIKSSKCWNSIRPPTTLLTSNGRQICIRAPFWVHEYLMESSRSSLSKDPTSL</sequence>
<dbReference type="PANTHER" id="PTHR34779:SF1">
    <property type="entry name" value="OS09G0542900 PROTEIN"/>
    <property type="match status" value="1"/>
</dbReference>
<dbReference type="AlphaFoldDB" id="Q67W47"/>
<proteinExistence type="predicted"/>